<feature type="domain" description="Sialate O-acetylesterase" evidence="4">
    <location>
        <begin position="109"/>
        <end position="231"/>
    </location>
</feature>
<dbReference type="PANTHER" id="PTHR22901">
    <property type="entry name" value="SIALATE O-ACETYLESTERASE"/>
    <property type="match status" value="1"/>
</dbReference>
<dbReference type="SUPFAM" id="SSF52266">
    <property type="entry name" value="SGNH hydrolase"/>
    <property type="match status" value="1"/>
</dbReference>
<keyword evidence="1" id="KW-0378">Hydrolase</keyword>
<dbReference type="InterPro" id="IPR036514">
    <property type="entry name" value="SGNH_hydro_sf"/>
</dbReference>
<comment type="caution">
    <text evidence="5">The sequence shown here is derived from an EMBL/GenBank/DDBJ whole genome shotgun (WGS) entry which is preliminary data.</text>
</comment>
<dbReference type="EMBL" id="AANZ01000006">
    <property type="protein sequence ID" value="EAQ81051.1"/>
    <property type="molecule type" value="Genomic_DNA"/>
</dbReference>
<dbReference type="RefSeq" id="WP_002652058.1">
    <property type="nucleotide sequence ID" value="NZ_CH672376.1"/>
</dbReference>
<evidence type="ECO:0000256" key="1">
    <source>
        <dbReference type="ARBA" id="ARBA00022801"/>
    </source>
</evidence>
<feature type="domain" description="Sialate O-acetylesterase" evidence="4">
    <location>
        <begin position="288"/>
        <end position="367"/>
    </location>
</feature>
<protein>
    <submittedName>
        <fullName evidence="5">Sialic acid-specific 9-O-acetylesterase</fullName>
    </submittedName>
</protein>
<dbReference type="PANTHER" id="PTHR22901:SF0">
    <property type="entry name" value="SIALATE O-ACETYLESTERASE"/>
    <property type="match status" value="1"/>
</dbReference>
<organism evidence="5 6">
    <name type="scientific">Blastopirellula marina DSM 3645</name>
    <dbReference type="NCBI Taxonomy" id="314230"/>
    <lineage>
        <taxon>Bacteria</taxon>
        <taxon>Pseudomonadati</taxon>
        <taxon>Planctomycetota</taxon>
        <taxon>Planctomycetia</taxon>
        <taxon>Pirellulales</taxon>
        <taxon>Pirellulaceae</taxon>
        <taxon>Blastopirellula</taxon>
    </lineage>
</organism>
<dbReference type="OrthoDB" id="9795554at2"/>
<dbReference type="STRING" id="314230.DSM3645_20807"/>
<feature type="chain" id="PRO_5002664810" evidence="3">
    <location>
        <begin position="27"/>
        <end position="508"/>
    </location>
</feature>
<dbReference type="Proteomes" id="UP000004358">
    <property type="component" value="Unassembled WGS sequence"/>
</dbReference>
<dbReference type="GO" id="GO:0005975">
    <property type="term" value="P:carbohydrate metabolic process"/>
    <property type="evidence" value="ECO:0007669"/>
    <property type="project" value="TreeGrafter"/>
</dbReference>
<feature type="region of interest" description="Disordered" evidence="2">
    <location>
        <begin position="248"/>
        <end position="272"/>
    </location>
</feature>
<accession>A3ZQW1</accession>
<feature type="signal peptide" evidence="3">
    <location>
        <begin position="1"/>
        <end position="26"/>
    </location>
</feature>
<dbReference type="Gene3D" id="3.40.50.1110">
    <property type="entry name" value="SGNH hydrolase"/>
    <property type="match status" value="1"/>
</dbReference>
<keyword evidence="3" id="KW-0732">Signal</keyword>
<evidence type="ECO:0000313" key="5">
    <source>
        <dbReference type="EMBL" id="EAQ81051.1"/>
    </source>
</evidence>
<evidence type="ECO:0000259" key="4">
    <source>
        <dbReference type="Pfam" id="PF03629"/>
    </source>
</evidence>
<dbReference type="HOGENOM" id="CLU_015150_0_0_0"/>
<proteinExistence type="predicted"/>
<gene>
    <name evidence="5" type="ORF">DSM3645_20807</name>
</gene>
<reference evidence="5 6" key="1">
    <citation type="submission" date="2006-02" db="EMBL/GenBank/DDBJ databases">
        <authorList>
            <person name="Amann R."/>
            <person name="Ferriera S."/>
            <person name="Johnson J."/>
            <person name="Kravitz S."/>
            <person name="Halpern A."/>
            <person name="Remington K."/>
            <person name="Beeson K."/>
            <person name="Tran B."/>
            <person name="Rogers Y.-H."/>
            <person name="Friedman R."/>
            <person name="Venter J.C."/>
        </authorList>
    </citation>
    <scope>NUCLEOTIDE SEQUENCE [LARGE SCALE GENOMIC DNA]</scope>
    <source>
        <strain evidence="5 6">DSM 3645</strain>
    </source>
</reference>
<dbReference type="InterPro" id="IPR039329">
    <property type="entry name" value="SIAE"/>
</dbReference>
<dbReference type="GO" id="GO:0001681">
    <property type="term" value="F:sialate O-acetylesterase activity"/>
    <property type="evidence" value="ECO:0007669"/>
    <property type="project" value="InterPro"/>
</dbReference>
<dbReference type="eggNOG" id="COG2755">
    <property type="taxonomic scope" value="Bacteria"/>
</dbReference>
<feature type="compositionally biased region" description="Basic and acidic residues" evidence="2">
    <location>
        <begin position="251"/>
        <end position="261"/>
    </location>
</feature>
<evidence type="ECO:0000313" key="6">
    <source>
        <dbReference type="Proteomes" id="UP000004358"/>
    </source>
</evidence>
<dbReference type="Pfam" id="PF03629">
    <property type="entry name" value="SASA"/>
    <property type="match status" value="2"/>
</dbReference>
<dbReference type="AlphaFoldDB" id="A3ZQW1"/>
<sequence length="508" mass="55603">MKLRFLQIAATAIGLSALFATSRLQAEVQVPALFTDHMVLQRDLPVVVWGTAAKGEEVAVSVASLAGKATADADGHWKVTLGELPAGGPHRLVIQGKNEIAIEDVLVGEVWVCSGQSNMQWPIDRAIDADLEVLTAKLPQLRLITVPNVAAQSPKSDFNGKWDVCTPETVKGFSAVGFLFGRQLQQTLDVPVGLIDNAWGGSAAEAWTNRDLLEADTRYADMLKGWDQRVADYDAKLADYKTALATWNQSSDKKSADKPQPPKDPGVNGNHRPANLYNGVLNPIIGYGIRGAIWYQGESNAGRPEEYGHLFPMMIQNWRDDWAQGDFSFYWVQLADFKAESPEPVDSSWAALRESQTFTMDKLPNTGEAVIIDLGEGRDIHPRNKQDVAKRLARIALARDYGIAVPYQSPRFKSLEVKDGKALVTFNTYGTKLYSFDAQQPVGFAIAGADGKYVWATAKLVGDDKVEVSSPSVKEPVSVRYAWADNPVCTLQNSAGLPVTPFRSDKPE</sequence>
<evidence type="ECO:0000256" key="2">
    <source>
        <dbReference type="SAM" id="MobiDB-lite"/>
    </source>
</evidence>
<name>A3ZQW1_9BACT</name>
<evidence type="ECO:0000256" key="3">
    <source>
        <dbReference type="SAM" id="SignalP"/>
    </source>
</evidence>
<dbReference type="InterPro" id="IPR005181">
    <property type="entry name" value="SASA"/>
</dbReference>